<sequence>MNYLEELKNKPSTKDIQREIVRVNVGMGDDEDNKPLTNIEKTNNIPIITEEIDVNYNRDALKQKILANKLSKTTAKTKITTTSPVPTLPTPASAPSTIVIEPKIVDATEIAEKKTRPPSKLKKKILLEIEEDKKELETIREIREKIVGSDEEQEIAPKNKKTAKTGKPGKSGKSETIIMLEPDEYVEIGEIKTAERLGSTSKSDGDQIVHKVSSYYLNNREIFVNFINSLFEQYTQDLAKEESSNTISCDNIGTGSGSGAFSLLTHQKIVRDYLNLYTPYRGLLLYHGLGSGKTASSIAIAEGMKTTKKILVMTPASLRDNYMEELKKAGDFLYKRNQYWEWVSVEKNSEYLDTLSSILHLPVEYIKKKKGAWLVNVSKPSNYTKIAEDYAKKKSLEDQIDEMIHVKYSFINYNGLRTPKLKELTNNFTRNIFDDKVIIIDEAHNFISRIVNKLGKEKDVPLDKHGNKEHLPRAMFLKLYEMLLSARNARVVLLTGTPIVNYPNEIAILFNILRGYIKTWEIPIQVESGAGAGADNKSRLDVEFFRDLFSREKMLDYLDYSSVKKTLYVTRNPFGFHNKYTRPNKYVGVSDERNASSKVTATEDVTVGSAVIFKDSMSDEDFEKHILHVLQRAGVEAKKNSIYIKNYTALPDKLDKFLARFIDSKTNELQNVELFKRRIIGLTSYFRSAQEELLPKYEKTDMYHHVVKVPMSDFQFHIYENERKEERKMEKTAKSKKKGSGDGGVDMNELYNQGGANAKSVSTYRIFSRFICNFVVPVPGGRPKPKMFSKTSEEDDNKVGEIVVKEVQVEDAVDADMGVVEGEEGVIEGDDILNAVGDNDYKRRLSESLRELRTRASEFLTPEALKSYSPKYLAILENIIKPEHLGLHLVYSQFRSYEGIEVFSMVLEQNGFARFKIKKNSASGWVLDINEDDWGKPMYALYTGTEDKMEREIIRKIYNGAWNEIPQNIASELREISNNNNMGEIIKVFMITSSGSEGINLTNTRYVHIMDPYWHPVRIEQVIGRARRICSHKNLSEALQTVEVFIYLMTFTKKQIESADSIELNLKDVSKLIRNRPITSDEYLYEIATIKEKLNQQLIHAIKETAIDCVVYSKKSKENLHCLSFGEPNNKTASYHPSIDDDPTDRMASINKQKVEWSGDKVTIKGVKYISRKINAKLYNIYDYDSYMTAVSSGRGEPRMVGTLEINEKGQKKFTNFII</sequence>
<dbReference type="GO" id="GO:0005524">
    <property type="term" value="F:ATP binding"/>
    <property type="evidence" value="ECO:0007669"/>
    <property type="project" value="InterPro"/>
</dbReference>
<proteinExistence type="predicted"/>
<organism evidence="4">
    <name type="scientific">viral metagenome</name>
    <dbReference type="NCBI Taxonomy" id="1070528"/>
    <lineage>
        <taxon>unclassified sequences</taxon>
        <taxon>metagenomes</taxon>
        <taxon>organismal metagenomes</taxon>
    </lineage>
</organism>
<dbReference type="GO" id="GO:0003677">
    <property type="term" value="F:DNA binding"/>
    <property type="evidence" value="ECO:0007669"/>
    <property type="project" value="InterPro"/>
</dbReference>
<dbReference type="PANTHER" id="PTHR45766">
    <property type="entry name" value="DNA ANNEALING HELICASE AND ENDONUCLEASE ZRANB3 FAMILY MEMBER"/>
    <property type="match status" value="1"/>
</dbReference>
<dbReference type="AlphaFoldDB" id="A0A6C0EGR5"/>
<evidence type="ECO:0000256" key="1">
    <source>
        <dbReference type="ARBA" id="ARBA00022801"/>
    </source>
</evidence>
<evidence type="ECO:0000313" key="4">
    <source>
        <dbReference type="EMBL" id="QHT27459.1"/>
    </source>
</evidence>
<evidence type="ECO:0000256" key="2">
    <source>
        <dbReference type="SAM" id="MobiDB-lite"/>
    </source>
</evidence>
<dbReference type="GO" id="GO:0016787">
    <property type="term" value="F:hydrolase activity"/>
    <property type="evidence" value="ECO:0007669"/>
    <property type="project" value="UniProtKB-KW"/>
</dbReference>
<dbReference type="InterPro" id="IPR006935">
    <property type="entry name" value="Helicase/UvrB_N"/>
</dbReference>
<dbReference type="InterPro" id="IPR027417">
    <property type="entry name" value="P-loop_NTPase"/>
</dbReference>
<feature type="region of interest" description="Disordered" evidence="2">
    <location>
        <begin position="725"/>
        <end position="745"/>
    </location>
</feature>
<feature type="domain" description="Helicase ATP-binding" evidence="3">
    <location>
        <begin position="259"/>
        <end position="527"/>
    </location>
</feature>
<dbReference type="GO" id="GO:0031297">
    <property type="term" value="P:replication fork processing"/>
    <property type="evidence" value="ECO:0007669"/>
    <property type="project" value="TreeGrafter"/>
</dbReference>
<dbReference type="Pfam" id="PF04851">
    <property type="entry name" value="ResIII"/>
    <property type="match status" value="1"/>
</dbReference>
<name>A0A6C0EGR5_9ZZZZ</name>
<dbReference type="InterPro" id="IPR014001">
    <property type="entry name" value="Helicase_ATP-bd"/>
</dbReference>
<dbReference type="GO" id="GO:0006281">
    <property type="term" value="P:DNA repair"/>
    <property type="evidence" value="ECO:0007669"/>
    <property type="project" value="TreeGrafter"/>
</dbReference>
<reference evidence="4" key="1">
    <citation type="journal article" date="2020" name="Nature">
        <title>Giant virus diversity and host interactions through global metagenomics.</title>
        <authorList>
            <person name="Schulz F."/>
            <person name="Roux S."/>
            <person name="Paez-Espino D."/>
            <person name="Jungbluth S."/>
            <person name="Walsh D.A."/>
            <person name="Denef V.J."/>
            <person name="McMahon K.D."/>
            <person name="Konstantinidis K.T."/>
            <person name="Eloe-Fadrosh E.A."/>
            <person name="Kyrpides N.C."/>
            <person name="Woyke T."/>
        </authorList>
    </citation>
    <scope>NUCLEOTIDE SEQUENCE</scope>
    <source>
        <strain evidence="4">GVMAG-M-3300023179-33</strain>
    </source>
</reference>
<dbReference type="PANTHER" id="PTHR45766:SF6">
    <property type="entry name" value="SWI_SNF-RELATED MATRIX-ASSOCIATED ACTIN-DEPENDENT REGULATOR OF CHROMATIN SUBFAMILY A-LIKE PROTEIN 1"/>
    <property type="match status" value="1"/>
</dbReference>
<dbReference type="SUPFAM" id="SSF52540">
    <property type="entry name" value="P-loop containing nucleoside triphosphate hydrolases"/>
    <property type="match status" value="2"/>
</dbReference>
<dbReference type="InterPro" id="IPR001650">
    <property type="entry name" value="Helicase_C-like"/>
</dbReference>
<dbReference type="EMBL" id="MN739823">
    <property type="protein sequence ID" value="QHT27459.1"/>
    <property type="molecule type" value="Genomic_DNA"/>
</dbReference>
<keyword evidence="1" id="KW-0378">Hydrolase</keyword>
<accession>A0A6C0EGR5</accession>
<dbReference type="SMART" id="SM00487">
    <property type="entry name" value="DEXDc"/>
    <property type="match status" value="1"/>
</dbReference>
<feature type="region of interest" description="Disordered" evidence="2">
    <location>
        <begin position="150"/>
        <end position="174"/>
    </location>
</feature>
<evidence type="ECO:0000259" key="3">
    <source>
        <dbReference type="SMART" id="SM00487"/>
    </source>
</evidence>
<dbReference type="Gene3D" id="3.40.50.300">
    <property type="entry name" value="P-loop containing nucleotide triphosphate hydrolases"/>
    <property type="match status" value="2"/>
</dbReference>
<dbReference type="Pfam" id="PF00271">
    <property type="entry name" value="Helicase_C"/>
    <property type="match status" value="1"/>
</dbReference>
<protein>
    <recommendedName>
        <fullName evidence="3">Helicase ATP-binding domain-containing protein</fullName>
    </recommendedName>
</protein>